<dbReference type="PROSITE" id="PS51318">
    <property type="entry name" value="TAT"/>
    <property type="match status" value="1"/>
</dbReference>
<accession>A0ABQ1IU62</accession>
<feature type="transmembrane region" description="Helical" evidence="6">
    <location>
        <begin position="161"/>
        <end position="184"/>
    </location>
</feature>
<evidence type="ECO:0000256" key="2">
    <source>
        <dbReference type="ARBA" id="ARBA00022475"/>
    </source>
</evidence>
<evidence type="ECO:0000313" key="7">
    <source>
        <dbReference type="EMBL" id="GGB51256.1"/>
    </source>
</evidence>
<keyword evidence="3 6" id="KW-0812">Transmembrane</keyword>
<evidence type="ECO:0008006" key="9">
    <source>
        <dbReference type="Google" id="ProtNLM"/>
    </source>
</evidence>
<dbReference type="Pfam" id="PF03706">
    <property type="entry name" value="LPG_synthase_TM"/>
    <property type="match status" value="1"/>
</dbReference>
<evidence type="ECO:0000256" key="3">
    <source>
        <dbReference type="ARBA" id="ARBA00022692"/>
    </source>
</evidence>
<keyword evidence="8" id="KW-1185">Reference proteome</keyword>
<feature type="transmembrane region" description="Helical" evidence="6">
    <location>
        <begin position="228"/>
        <end position="250"/>
    </location>
</feature>
<evidence type="ECO:0000256" key="1">
    <source>
        <dbReference type="ARBA" id="ARBA00004651"/>
    </source>
</evidence>
<evidence type="ECO:0000256" key="6">
    <source>
        <dbReference type="SAM" id="Phobius"/>
    </source>
</evidence>
<keyword evidence="4 6" id="KW-1133">Transmembrane helix</keyword>
<evidence type="ECO:0000256" key="4">
    <source>
        <dbReference type="ARBA" id="ARBA00022989"/>
    </source>
</evidence>
<sequence>MPQHGRRRRRLGLIAKIAITLAALALALPDARARDVVDRLATTDPGWILAAIGIVFAQTVISALRWRRAARATGIVLRGRTALRALLVANGLGQALPASIGTDAARIGLVRRPDRPVAALVSGVVLDRLAGLMGLAIAAAVALALLPALGIAAATSERAPGLALLPVAAALIGLAPVLAAGLLARRQRRRRKRRRVRPLDPTSRRARLGAGADRVLRDLRRLARRPRLALALLAPTLVIHSLTGLAFWAVAQALGLGLEPVAGMALGVLLATAATLPIAIAGWGVREGAAVTLLPLAGIATADAFAASVAFGLMLLLAGAAGLGAWLLPSGDGRR</sequence>
<dbReference type="InterPro" id="IPR006311">
    <property type="entry name" value="TAT_signal"/>
</dbReference>
<feature type="transmembrane region" description="Helical" evidence="6">
    <location>
        <begin position="304"/>
        <end position="328"/>
    </location>
</feature>
<dbReference type="InterPro" id="IPR022791">
    <property type="entry name" value="L-PG_synthase/AglD"/>
</dbReference>
<comment type="subcellular location">
    <subcellularLocation>
        <location evidence="1">Cell membrane</location>
        <topology evidence="1">Multi-pass membrane protein</topology>
    </subcellularLocation>
</comment>
<name>A0ABQ1IU62_9PROT</name>
<comment type="caution">
    <text evidence="7">The sequence shown here is derived from an EMBL/GenBank/DDBJ whole genome shotgun (WGS) entry which is preliminary data.</text>
</comment>
<organism evidence="7 8">
    <name type="scientific">Tistrella bauzanensis</name>
    <dbReference type="NCBI Taxonomy" id="657419"/>
    <lineage>
        <taxon>Bacteria</taxon>
        <taxon>Pseudomonadati</taxon>
        <taxon>Pseudomonadota</taxon>
        <taxon>Alphaproteobacteria</taxon>
        <taxon>Geminicoccales</taxon>
        <taxon>Geminicoccaceae</taxon>
        <taxon>Tistrella</taxon>
    </lineage>
</organism>
<proteinExistence type="predicted"/>
<evidence type="ECO:0000313" key="8">
    <source>
        <dbReference type="Proteomes" id="UP000603352"/>
    </source>
</evidence>
<dbReference type="PANTHER" id="PTHR40277">
    <property type="entry name" value="BLL5419 PROTEIN"/>
    <property type="match status" value="1"/>
</dbReference>
<dbReference type="PANTHER" id="PTHR40277:SF1">
    <property type="entry name" value="BLL5419 PROTEIN"/>
    <property type="match status" value="1"/>
</dbReference>
<protein>
    <recommendedName>
        <fullName evidence="9">Flippase-like domain-containing protein</fullName>
    </recommendedName>
</protein>
<feature type="transmembrane region" description="Helical" evidence="6">
    <location>
        <begin position="262"/>
        <end position="283"/>
    </location>
</feature>
<keyword evidence="2" id="KW-1003">Cell membrane</keyword>
<reference evidence="8" key="1">
    <citation type="journal article" date="2019" name="Int. J. Syst. Evol. Microbiol.">
        <title>The Global Catalogue of Microorganisms (GCM) 10K type strain sequencing project: providing services to taxonomists for standard genome sequencing and annotation.</title>
        <authorList>
            <consortium name="The Broad Institute Genomics Platform"/>
            <consortium name="The Broad Institute Genome Sequencing Center for Infectious Disease"/>
            <person name="Wu L."/>
            <person name="Ma J."/>
        </authorList>
    </citation>
    <scope>NUCLEOTIDE SEQUENCE [LARGE SCALE GENOMIC DNA]</scope>
    <source>
        <strain evidence="8">CGMCC 1.10188</strain>
    </source>
</reference>
<keyword evidence="5 6" id="KW-0472">Membrane</keyword>
<evidence type="ECO:0000256" key="5">
    <source>
        <dbReference type="ARBA" id="ARBA00023136"/>
    </source>
</evidence>
<dbReference type="RefSeq" id="WP_229708228.1">
    <property type="nucleotide sequence ID" value="NZ_BMDZ01000047.1"/>
</dbReference>
<dbReference type="EMBL" id="BMDZ01000047">
    <property type="protein sequence ID" value="GGB51256.1"/>
    <property type="molecule type" value="Genomic_DNA"/>
</dbReference>
<feature type="transmembrane region" description="Helical" evidence="6">
    <location>
        <begin position="49"/>
        <end position="66"/>
    </location>
</feature>
<gene>
    <name evidence="7" type="ORF">GCM10011505_35430</name>
</gene>
<feature type="transmembrane region" description="Helical" evidence="6">
    <location>
        <begin position="132"/>
        <end position="155"/>
    </location>
</feature>
<dbReference type="Proteomes" id="UP000603352">
    <property type="component" value="Unassembled WGS sequence"/>
</dbReference>